<name>A0A6N7QLK9_9GAMM</name>
<evidence type="ECO:0000313" key="3">
    <source>
        <dbReference type="EMBL" id="MRH77375.1"/>
    </source>
</evidence>
<dbReference type="PROSITE" id="PS50006">
    <property type="entry name" value="FHA_DOMAIN"/>
    <property type="match status" value="1"/>
</dbReference>
<organism evidence="3 4">
    <name type="scientific">Spiribacter salilacus</name>
    <dbReference type="NCBI Taxonomy" id="2664894"/>
    <lineage>
        <taxon>Bacteria</taxon>
        <taxon>Pseudomonadati</taxon>
        <taxon>Pseudomonadota</taxon>
        <taxon>Gammaproteobacteria</taxon>
        <taxon>Chromatiales</taxon>
        <taxon>Ectothiorhodospiraceae</taxon>
        <taxon>Spiribacter</taxon>
    </lineage>
</organism>
<dbReference type="InterPro" id="IPR027417">
    <property type="entry name" value="P-loop_NTPase"/>
</dbReference>
<protein>
    <submittedName>
        <fullName evidence="3">FHA domain-containing protein</fullName>
    </submittedName>
</protein>
<dbReference type="SMART" id="SM00240">
    <property type="entry name" value="FHA"/>
    <property type="match status" value="1"/>
</dbReference>
<dbReference type="Gene3D" id="2.60.200.20">
    <property type="match status" value="1"/>
</dbReference>
<dbReference type="InterPro" id="IPR050921">
    <property type="entry name" value="T4SS_GSP_E_ATPase"/>
</dbReference>
<dbReference type="GO" id="GO:0016887">
    <property type="term" value="F:ATP hydrolysis activity"/>
    <property type="evidence" value="ECO:0007669"/>
    <property type="project" value="InterPro"/>
</dbReference>
<dbReference type="PANTHER" id="PTHR30486">
    <property type="entry name" value="TWITCHING MOTILITY PROTEIN PILT"/>
    <property type="match status" value="1"/>
</dbReference>
<dbReference type="EMBL" id="WJPP01000001">
    <property type="protein sequence ID" value="MRH77375.1"/>
    <property type="molecule type" value="Genomic_DNA"/>
</dbReference>
<dbReference type="RefSeq" id="WP_153718429.1">
    <property type="nucleotide sequence ID" value="NZ_WJPP01000001.1"/>
</dbReference>
<comment type="similarity">
    <text evidence="1">Belongs to the GSP E family.</text>
</comment>
<dbReference type="AlphaFoldDB" id="A0A6N7QLK9"/>
<sequence length="515" mass="55990">MNAYQLRYSPPDNVPVQLALNPTDSYELGSSQSADLWLDEPTVARRHAVLEVRDAGVFIEAKAGRHPVRLNGEVVRHAGPLAVGDEIRLGDAPAIHLECQLPPIEDAVEAPPSPSPLPIDHATPDPELCRQLQEAIGRSLDLYRRNVLETLSPKELRAEAKATAEGIINDGDIRLPEGVSAEELIAHVVAETVGLGPIETLLQDSAVSEIMVNGHNQIFVEREGRIKLSPFRFSSAHSLTQVLDRIISPIGRRLDEGSPLVDARLPDGSRVNAVIPPLSLNGPVVTIRRFRDDHLDLTALTQSQALSAEMAHFLKSCIENHRNLLISGGTGTGKTTLLNALSACIDRSERIITIEDSAELKLQQDHVITLESRPANIEGSGEITIRDLVRNALRMRPDRILIGECRGGEALDMLQAMNTGHDGSLTTAHANTPRDALARLEVMALMAGMDLPARAIKEQIASAIDVIVQLSRMPDGSRKVVAITEVDGMEGERILLNERFVFDAESGHRSTGSFT</sequence>
<dbReference type="SMART" id="SM00382">
    <property type="entry name" value="AAA"/>
    <property type="match status" value="1"/>
</dbReference>
<dbReference type="CDD" id="cd01130">
    <property type="entry name" value="VirB11-like_ATPase"/>
    <property type="match status" value="1"/>
</dbReference>
<dbReference type="Gene3D" id="3.30.450.380">
    <property type="match status" value="1"/>
</dbReference>
<evidence type="ECO:0000256" key="1">
    <source>
        <dbReference type="ARBA" id="ARBA00006611"/>
    </source>
</evidence>
<dbReference type="SUPFAM" id="SSF52540">
    <property type="entry name" value="P-loop containing nucleoside triphosphate hydrolases"/>
    <property type="match status" value="1"/>
</dbReference>
<dbReference type="Pfam" id="PF00498">
    <property type="entry name" value="FHA"/>
    <property type="match status" value="1"/>
</dbReference>
<proteinExistence type="inferred from homology"/>
<dbReference type="InterPro" id="IPR003593">
    <property type="entry name" value="AAA+_ATPase"/>
</dbReference>
<dbReference type="Gene3D" id="3.40.50.300">
    <property type="entry name" value="P-loop containing nucleotide triphosphate hydrolases"/>
    <property type="match status" value="1"/>
</dbReference>
<dbReference type="InterPro" id="IPR008984">
    <property type="entry name" value="SMAD_FHA_dom_sf"/>
</dbReference>
<dbReference type="Pfam" id="PF00437">
    <property type="entry name" value="T2SSE"/>
    <property type="match status" value="1"/>
</dbReference>
<keyword evidence="4" id="KW-1185">Reference proteome</keyword>
<dbReference type="PANTHER" id="PTHR30486:SF15">
    <property type="entry name" value="TYPE II_IV SECRETION SYSTEM ATPASE"/>
    <property type="match status" value="1"/>
</dbReference>
<dbReference type="CDD" id="cd00060">
    <property type="entry name" value="FHA"/>
    <property type="match status" value="1"/>
</dbReference>
<dbReference type="SUPFAM" id="SSF49879">
    <property type="entry name" value="SMAD/FHA domain"/>
    <property type="match status" value="1"/>
</dbReference>
<dbReference type="InterPro" id="IPR000253">
    <property type="entry name" value="FHA_dom"/>
</dbReference>
<feature type="domain" description="FHA" evidence="2">
    <location>
        <begin position="26"/>
        <end position="75"/>
    </location>
</feature>
<evidence type="ECO:0000313" key="4">
    <source>
        <dbReference type="Proteomes" id="UP000433788"/>
    </source>
</evidence>
<accession>A0A6N7QLK9</accession>
<comment type="caution">
    <text evidence="3">The sequence shown here is derived from an EMBL/GenBank/DDBJ whole genome shotgun (WGS) entry which is preliminary data.</text>
</comment>
<dbReference type="InterPro" id="IPR001482">
    <property type="entry name" value="T2SS/T4SS_dom"/>
</dbReference>
<gene>
    <name evidence="3" type="ORF">GH984_01440</name>
</gene>
<reference evidence="3 4" key="1">
    <citation type="submission" date="2019-11" db="EMBL/GenBank/DDBJ databases">
        <authorList>
            <person name="Zhang X.Y."/>
        </authorList>
    </citation>
    <scope>NUCLEOTIDE SEQUENCE [LARGE SCALE GENOMIC DNA]</scope>
    <source>
        <strain evidence="3 4">C176</strain>
    </source>
</reference>
<dbReference type="Proteomes" id="UP000433788">
    <property type="component" value="Unassembled WGS sequence"/>
</dbReference>
<evidence type="ECO:0000259" key="2">
    <source>
        <dbReference type="PROSITE" id="PS50006"/>
    </source>
</evidence>